<evidence type="ECO:0000256" key="10">
    <source>
        <dbReference type="SAM" id="Coils"/>
    </source>
</evidence>
<comment type="caution">
    <text evidence="15">The sequence shown here is derived from an EMBL/GenBank/DDBJ whole genome shotgun (WGS) entry which is preliminary data.</text>
</comment>
<comment type="cofactor">
    <cofactor evidence="1">
        <name>Mg(2+)</name>
        <dbReference type="ChEBI" id="CHEBI:18420"/>
    </cofactor>
</comment>
<evidence type="ECO:0000259" key="12">
    <source>
        <dbReference type="Pfam" id="PF01966"/>
    </source>
</evidence>
<evidence type="ECO:0000256" key="6">
    <source>
        <dbReference type="ARBA" id="ARBA00022741"/>
    </source>
</evidence>
<evidence type="ECO:0000256" key="5">
    <source>
        <dbReference type="ARBA" id="ARBA00022723"/>
    </source>
</evidence>
<organism evidence="15 16">
    <name type="scientific">Flavonifractor hominis</name>
    <dbReference type="NCBI Taxonomy" id="3133178"/>
    <lineage>
        <taxon>Bacteria</taxon>
        <taxon>Bacillati</taxon>
        <taxon>Bacillota</taxon>
        <taxon>Clostridia</taxon>
        <taxon>Eubacteriales</taxon>
        <taxon>Oscillospiraceae</taxon>
        <taxon>Flavonifractor</taxon>
    </lineage>
</organism>
<dbReference type="InterPro" id="IPR032828">
    <property type="entry name" value="PolyA_RNA-bd"/>
</dbReference>
<feature type="domain" description="CCA-adding enzyme C-terminal" evidence="14">
    <location>
        <begin position="367"/>
        <end position="433"/>
    </location>
</feature>
<feature type="domain" description="Poly A polymerase head" evidence="11">
    <location>
        <begin position="25"/>
        <end position="141"/>
    </location>
</feature>
<dbReference type="Pfam" id="PF01743">
    <property type="entry name" value="PolyA_pol"/>
    <property type="match status" value="1"/>
</dbReference>
<proteinExistence type="inferred from homology"/>
<dbReference type="EMBL" id="JBBMFT010000001">
    <property type="protein sequence ID" value="MEQ2455464.1"/>
    <property type="molecule type" value="Genomic_DNA"/>
</dbReference>
<feature type="domain" description="tRNA nucleotidyltransferase/poly(A) polymerase RNA and SrmB- binding" evidence="13">
    <location>
        <begin position="169"/>
        <end position="214"/>
    </location>
</feature>
<keyword evidence="7" id="KW-0460">Magnesium</keyword>
<evidence type="ECO:0000256" key="4">
    <source>
        <dbReference type="ARBA" id="ARBA00022695"/>
    </source>
</evidence>
<dbReference type="CDD" id="cd05398">
    <property type="entry name" value="NT_ClassII-CCAase"/>
    <property type="match status" value="1"/>
</dbReference>
<evidence type="ECO:0000256" key="8">
    <source>
        <dbReference type="ARBA" id="ARBA00022884"/>
    </source>
</evidence>
<evidence type="ECO:0000259" key="13">
    <source>
        <dbReference type="Pfam" id="PF12627"/>
    </source>
</evidence>
<keyword evidence="8 9" id="KW-0694">RNA-binding</keyword>
<keyword evidence="6" id="KW-0547">Nucleotide-binding</keyword>
<dbReference type="InterPro" id="IPR043519">
    <property type="entry name" value="NT_sf"/>
</dbReference>
<dbReference type="Pfam" id="PF01966">
    <property type="entry name" value="HD"/>
    <property type="match status" value="1"/>
</dbReference>
<evidence type="ECO:0000313" key="15">
    <source>
        <dbReference type="EMBL" id="MEQ2455464.1"/>
    </source>
</evidence>
<sequence length="445" mass="48886">MANPFHLPPQVNTALSLLEAAGFEAFLVGGAVRDQLLGLGAGKDWDIATSARPWEIANVFVSSRVIRTGWKHGTVTVLLDGMPLEITTYRTGGPGPAGFAGSLEEDLAHRDFTINAMAYHPRTGLVDLYGGQEDLVCGMVRCVGNPDQRFQEDGLRLLRGLRFAAIFRMQLAPDTAMAIHRNRALLQAVAPERIHSEWTRLLCGPDAEHVLRIFADVAAVSIPELAPMFGFEQHNPHHDKDIWEHTLAVLSAVPPDPVLRWAALFHDIGKPQCFSCSEDGTGHFYGHGTLSAQLADAILTRLRCDTASRTRIVTLVRRHDTPILPEPKPVCRLLNQLGPEGVRQLIELHKADTIGQSILCRDRLEQYRQAEAVLDELLRKKACFSRKDLAIHGKDLTALGLHGKAVGTALQTCLEAVLDGRVSNERNALLAFLLSDPLHFPPSSI</sequence>
<comment type="similarity">
    <text evidence="9">Belongs to the tRNA nucleotidyltransferase/poly(A) polymerase family.</text>
</comment>
<evidence type="ECO:0000313" key="16">
    <source>
        <dbReference type="Proteomes" id="UP001440599"/>
    </source>
</evidence>
<accession>A0ABV1ELJ2</accession>
<protein>
    <submittedName>
        <fullName evidence="15">HDIG domain-containing metalloprotein</fullName>
    </submittedName>
</protein>
<evidence type="ECO:0000256" key="3">
    <source>
        <dbReference type="ARBA" id="ARBA00022694"/>
    </source>
</evidence>
<evidence type="ECO:0000256" key="2">
    <source>
        <dbReference type="ARBA" id="ARBA00022679"/>
    </source>
</evidence>
<name>A0ABV1ELJ2_9FIRM</name>
<keyword evidence="16" id="KW-1185">Reference proteome</keyword>
<dbReference type="NCBIfam" id="TIGR00277">
    <property type="entry name" value="HDIG"/>
    <property type="match status" value="1"/>
</dbReference>
<dbReference type="InterPro" id="IPR006675">
    <property type="entry name" value="HDIG_dom"/>
</dbReference>
<reference evidence="15 16" key="1">
    <citation type="submission" date="2024-03" db="EMBL/GenBank/DDBJ databases">
        <title>Human intestinal bacterial collection.</title>
        <authorList>
            <person name="Pauvert C."/>
            <person name="Hitch T.C.A."/>
            <person name="Clavel T."/>
        </authorList>
    </citation>
    <scope>NUCLEOTIDE SEQUENCE [LARGE SCALE GENOMIC DNA]</scope>
    <source>
        <strain evidence="15 16">CLA-AP-H34</strain>
    </source>
</reference>
<keyword evidence="10" id="KW-0175">Coiled coil</keyword>
<dbReference type="PANTHER" id="PTHR46173:SF1">
    <property type="entry name" value="CCA TRNA NUCLEOTIDYLTRANSFERASE 1, MITOCHONDRIAL"/>
    <property type="match status" value="1"/>
</dbReference>
<dbReference type="CDD" id="cd00077">
    <property type="entry name" value="HDc"/>
    <property type="match status" value="1"/>
</dbReference>
<dbReference type="InterPro" id="IPR002646">
    <property type="entry name" value="PolA_pol_head_dom"/>
</dbReference>
<dbReference type="InterPro" id="IPR006674">
    <property type="entry name" value="HD_domain"/>
</dbReference>
<feature type="domain" description="HD" evidence="12">
    <location>
        <begin position="258"/>
        <end position="325"/>
    </location>
</feature>
<evidence type="ECO:0000256" key="7">
    <source>
        <dbReference type="ARBA" id="ARBA00022842"/>
    </source>
</evidence>
<dbReference type="PANTHER" id="PTHR46173">
    <property type="entry name" value="CCA TRNA NUCLEOTIDYLTRANSFERASE 1, MITOCHONDRIAL"/>
    <property type="match status" value="1"/>
</dbReference>
<evidence type="ECO:0000259" key="14">
    <source>
        <dbReference type="Pfam" id="PF13735"/>
    </source>
</evidence>
<dbReference type="Proteomes" id="UP001440599">
    <property type="component" value="Unassembled WGS sequence"/>
</dbReference>
<dbReference type="Pfam" id="PF12627">
    <property type="entry name" value="PolyA_pol_RNAbd"/>
    <property type="match status" value="1"/>
</dbReference>
<keyword evidence="3" id="KW-0819">tRNA processing</keyword>
<feature type="coiled-coil region" evidence="10">
    <location>
        <begin position="360"/>
        <end position="387"/>
    </location>
</feature>
<dbReference type="Gene3D" id="3.30.460.10">
    <property type="entry name" value="Beta Polymerase, domain 2"/>
    <property type="match status" value="1"/>
</dbReference>
<dbReference type="Gene3D" id="1.10.246.80">
    <property type="match status" value="1"/>
</dbReference>
<gene>
    <name evidence="15" type="ORF">WMO45_02935</name>
</gene>
<dbReference type="Gene3D" id="1.10.3090.10">
    <property type="entry name" value="cca-adding enzyme, domain 2"/>
    <property type="match status" value="1"/>
</dbReference>
<dbReference type="SUPFAM" id="SSF81891">
    <property type="entry name" value="Poly A polymerase C-terminal region-like"/>
    <property type="match status" value="1"/>
</dbReference>
<dbReference type="Pfam" id="PF13735">
    <property type="entry name" value="tRNA_NucTran2_2"/>
    <property type="match status" value="1"/>
</dbReference>
<evidence type="ECO:0000256" key="9">
    <source>
        <dbReference type="RuleBase" id="RU003953"/>
    </source>
</evidence>
<evidence type="ECO:0000259" key="11">
    <source>
        <dbReference type="Pfam" id="PF01743"/>
    </source>
</evidence>
<keyword evidence="2 9" id="KW-0808">Transferase</keyword>
<keyword evidence="4" id="KW-0548">Nucleotidyltransferase</keyword>
<dbReference type="InterPro" id="IPR032810">
    <property type="entry name" value="CCA-adding_enz_C"/>
</dbReference>
<dbReference type="SUPFAM" id="SSF81301">
    <property type="entry name" value="Nucleotidyltransferase"/>
    <property type="match status" value="1"/>
</dbReference>
<dbReference type="InterPro" id="IPR003607">
    <property type="entry name" value="HD/PDEase_dom"/>
</dbReference>
<evidence type="ECO:0000256" key="1">
    <source>
        <dbReference type="ARBA" id="ARBA00001946"/>
    </source>
</evidence>
<dbReference type="InterPro" id="IPR050264">
    <property type="entry name" value="Bact_CCA-adding_enz_type3_sf"/>
</dbReference>
<keyword evidence="5" id="KW-0479">Metal-binding</keyword>
<dbReference type="RefSeq" id="WP_349139153.1">
    <property type="nucleotide sequence ID" value="NZ_JBBMFT010000001.1"/>
</dbReference>